<evidence type="ECO:0000313" key="2">
    <source>
        <dbReference type="Proteomes" id="UP000014585"/>
    </source>
</evidence>
<dbReference type="RefSeq" id="WP_016536022.1">
    <property type="nucleotide sequence ID" value="NZ_KE161030.1"/>
</dbReference>
<organism evidence="1 2">
    <name type="scientific">Cedecea davisae DSM 4568</name>
    <dbReference type="NCBI Taxonomy" id="566551"/>
    <lineage>
        <taxon>Bacteria</taxon>
        <taxon>Pseudomonadati</taxon>
        <taxon>Pseudomonadota</taxon>
        <taxon>Gammaproteobacteria</taxon>
        <taxon>Enterobacterales</taxon>
        <taxon>Enterobacteriaceae</taxon>
        <taxon>Cedecea</taxon>
    </lineage>
</organism>
<sequence>MTTHMETVASPLSLSGGVKRDRLEKMTGGWFVGAFTPVAHSTPDVEVAMQHFAAGYVGASHHHKVATEVTLLISGRARMAGMEMVAGDILTLSPGVSSSFEAIEDCVTVVVKHPGALNDKYLDEKV</sequence>
<dbReference type="InterPro" id="IPR011051">
    <property type="entry name" value="RmlC_Cupin_sf"/>
</dbReference>
<dbReference type="OrthoDB" id="6555763at2"/>
<dbReference type="Proteomes" id="UP000014585">
    <property type="component" value="Unassembled WGS sequence"/>
</dbReference>
<gene>
    <name evidence="1" type="ORF">HMPREF0201_01711</name>
</gene>
<reference evidence="1 2" key="1">
    <citation type="submission" date="2013-04" db="EMBL/GenBank/DDBJ databases">
        <authorList>
            <person name="Weinstock G."/>
            <person name="Sodergren E."/>
            <person name="Lobos E.A."/>
            <person name="Fulton L."/>
            <person name="Fulton R."/>
            <person name="Courtney L."/>
            <person name="Fronick C."/>
            <person name="O'Laughlin M."/>
            <person name="Godfrey J."/>
            <person name="Wilson R.M."/>
            <person name="Miner T."/>
            <person name="Farmer C."/>
            <person name="Delehaunty K."/>
            <person name="Cordes M."/>
            <person name="Minx P."/>
            <person name="Tomlinson C."/>
            <person name="Chen J."/>
            <person name="Wollam A."/>
            <person name="Pepin K.H."/>
            <person name="Palsikar V.B."/>
            <person name="Zhang X."/>
            <person name="Suruliraj S."/>
            <person name="Perna N.T."/>
            <person name="Plunkett G."/>
            <person name="Warren W."/>
            <person name="Mitreva M."/>
            <person name="Mardis E.R."/>
            <person name="Wilson R.K."/>
        </authorList>
    </citation>
    <scope>NUCLEOTIDE SEQUENCE [LARGE SCALE GENOMIC DNA]</scope>
    <source>
        <strain evidence="1 2">DSM 4568</strain>
    </source>
</reference>
<dbReference type="InterPro" id="IPR014710">
    <property type="entry name" value="RmlC-like_jellyroll"/>
</dbReference>
<evidence type="ECO:0008006" key="3">
    <source>
        <dbReference type="Google" id="ProtNLM"/>
    </source>
</evidence>
<evidence type="ECO:0000313" key="1">
    <source>
        <dbReference type="EMBL" id="EPF17731.1"/>
    </source>
</evidence>
<proteinExistence type="predicted"/>
<dbReference type="PATRIC" id="fig|566551.4.peg.1582"/>
<dbReference type="AlphaFoldDB" id="S3IZ07"/>
<dbReference type="SUPFAM" id="SSF51182">
    <property type="entry name" value="RmlC-like cupins"/>
    <property type="match status" value="1"/>
</dbReference>
<accession>S3IZ07</accession>
<comment type="caution">
    <text evidence="1">The sequence shown here is derived from an EMBL/GenBank/DDBJ whole genome shotgun (WGS) entry which is preliminary data.</text>
</comment>
<dbReference type="Gene3D" id="2.60.120.10">
    <property type="entry name" value="Jelly Rolls"/>
    <property type="match status" value="1"/>
</dbReference>
<dbReference type="STRING" id="566551.HMPREF0201_01711"/>
<protein>
    <recommendedName>
        <fullName evidence="3">Cupin domain protein</fullName>
    </recommendedName>
</protein>
<dbReference type="EMBL" id="ATDT01000010">
    <property type="protein sequence ID" value="EPF17731.1"/>
    <property type="molecule type" value="Genomic_DNA"/>
</dbReference>
<name>S3IZ07_9ENTR</name>
<dbReference type="HOGENOM" id="CLU_2195935_0_0_6"/>